<name>A1AQT7_PELPD</name>
<dbReference type="Gene3D" id="1.10.530.10">
    <property type="match status" value="1"/>
</dbReference>
<accession>A1AQT7</accession>
<organism evidence="3 4">
    <name type="scientific">Pelobacter propionicus (strain DSM 2379 / NBRC 103807 / OttBd1)</name>
    <dbReference type="NCBI Taxonomy" id="338966"/>
    <lineage>
        <taxon>Bacteria</taxon>
        <taxon>Pseudomonadati</taxon>
        <taxon>Thermodesulfobacteriota</taxon>
        <taxon>Desulfuromonadia</taxon>
        <taxon>Desulfuromonadales</taxon>
        <taxon>Desulfuromonadaceae</taxon>
        <taxon>Pelobacter</taxon>
    </lineage>
</organism>
<reference evidence="3 4" key="1">
    <citation type="submission" date="2006-10" db="EMBL/GenBank/DDBJ databases">
        <title>Complete sequence of chromosome of Pelobacter propionicus DSM 2379.</title>
        <authorList>
            <consortium name="US DOE Joint Genome Institute"/>
            <person name="Copeland A."/>
            <person name="Lucas S."/>
            <person name="Lapidus A."/>
            <person name="Barry K."/>
            <person name="Detter J.C."/>
            <person name="Glavina del Rio T."/>
            <person name="Hammon N."/>
            <person name="Israni S."/>
            <person name="Dalin E."/>
            <person name="Tice H."/>
            <person name="Pitluck S."/>
            <person name="Saunders E."/>
            <person name="Brettin T."/>
            <person name="Bruce D."/>
            <person name="Han C."/>
            <person name="Tapia R."/>
            <person name="Schmutz J."/>
            <person name="Larimer F."/>
            <person name="Land M."/>
            <person name="Hauser L."/>
            <person name="Kyrpides N."/>
            <person name="Kim E."/>
            <person name="Lovley D."/>
            <person name="Richardson P."/>
        </authorList>
    </citation>
    <scope>NUCLEOTIDE SEQUENCE [LARGE SCALE GENOMIC DNA]</scope>
    <source>
        <strain evidence="4">DSM 2379 / NBRC 103807 / OttBd1</strain>
    </source>
</reference>
<feature type="domain" description="Transglycosylase SLT" evidence="2">
    <location>
        <begin position="29"/>
        <end position="123"/>
    </location>
</feature>
<feature type="signal peptide" evidence="1">
    <location>
        <begin position="1"/>
        <end position="27"/>
    </location>
</feature>
<dbReference type="OrthoDB" id="9808681at2"/>
<dbReference type="Proteomes" id="UP000006732">
    <property type="component" value="Chromosome"/>
</dbReference>
<dbReference type="CDD" id="cd13400">
    <property type="entry name" value="LT_IagB-like"/>
    <property type="match status" value="1"/>
</dbReference>
<keyword evidence="4" id="KW-1185">Reference proteome</keyword>
<gene>
    <name evidence="3" type="ordered locus">Ppro_2099</name>
</gene>
<dbReference type="InterPro" id="IPR008258">
    <property type="entry name" value="Transglycosylase_SLT_dom_1"/>
</dbReference>
<evidence type="ECO:0000313" key="3">
    <source>
        <dbReference type="EMBL" id="ABK99707.1"/>
    </source>
</evidence>
<dbReference type="STRING" id="338966.Ppro_2099"/>
<keyword evidence="1" id="KW-0732">Signal</keyword>
<proteinExistence type="predicted"/>
<dbReference type="RefSeq" id="WP_011735973.1">
    <property type="nucleotide sequence ID" value="NC_008609.1"/>
</dbReference>
<evidence type="ECO:0000256" key="1">
    <source>
        <dbReference type="SAM" id="SignalP"/>
    </source>
</evidence>
<dbReference type="CAZy" id="GH23">
    <property type="family name" value="Glycoside Hydrolase Family 23"/>
</dbReference>
<dbReference type="InterPro" id="IPR023346">
    <property type="entry name" value="Lysozyme-like_dom_sf"/>
</dbReference>
<dbReference type="AlphaFoldDB" id="A1AQT7"/>
<evidence type="ECO:0000313" key="4">
    <source>
        <dbReference type="Proteomes" id="UP000006732"/>
    </source>
</evidence>
<sequence length="210" mass="23427">MPNNALRPLFCLLVAVLLALPAGHARAFCFQEAGHMYGINPLVLRSIANVESSTNPSALNRNKNGTFDVGLMQINSIWKPLMGEERWKLLGDACYNTKTGAWILAMCINDYGYNWKALGCYHSRTPGLSEEYAKRVFIQLKRLERGQEPQPMDRDVQVAVLGDIDELVESARLGKATRKKKVITFVPYVRLSPRQTRQPPPLPGESSPGS</sequence>
<dbReference type="SUPFAM" id="SSF53955">
    <property type="entry name" value="Lysozyme-like"/>
    <property type="match status" value="1"/>
</dbReference>
<evidence type="ECO:0000259" key="2">
    <source>
        <dbReference type="Pfam" id="PF01464"/>
    </source>
</evidence>
<dbReference type="HOGENOM" id="CLU_1155125_0_0_7"/>
<feature type="chain" id="PRO_5002632547" evidence="1">
    <location>
        <begin position="28"/>
        <end position="210"/>
    </location>
</feature>
<dbReference type="EMBL" id="CP000482">
    <property type="protein sequence ID" value="ABK99707.1"/>
    <property type="molecule type" value="Genomic_DNA"/>
</dbReference>
<dbReference type="eggNOG" id="COG0741">
    <property type="taxonomic scope" value="Bacteria"/>
</dbReference>
<dbReference type="KEGG" id="ppd:Ppro_2099"/>
<protein>
    <submittedName>
        <fullName evidence="3">Lytic transglycosylase, catalytic</fullName>
    </submittedName>
</protein>
<dbReference type="Pfam" id="PF01464">
    <property type="entry name" value="SLT"/>
    <property type="match status" value="1"/>
</dbReference>